<dbReference type="EMBL" id="JAMKOV010000001">
    <property type="protein sequence ID" value="KAI8045508.1"/>
    <property type="molecule type" value="Genomic_DNA"/>
</dbReference>
<accession>A0A9P9YZ38</accession>
<reference evidence="2" key="1">
    <citation type="journal article" date="2023" name="Genome Biol. Evol.">
        <title>Long-read-based Genome Assembly of Drosophila gunungcola Reveals Fewer Chemosensory Genes in Flower-breeding Species.</title>
        <authorList>
            <person name="Negi A."/>
            <person name="Liao B.Y."/>
            <person name="Yeh S.D."/>
        </authorList>
    </citation>
    <scope>NUCLEOTIDE SEQUENCE</scope>
    <source>
        <strain evidence="2">Sukarami</strain>
    </source>
</reference>
<feature type="non-terminal residue" evidence="2">
    <location>
        <position position="87"/>
    </location>
</feature>
<dbReference type="Gene3D" id="2.40.10.10">
    <property type="entry name" value="Trypsin-like serine proteases"/>
    <property type="match status" value="2"/>
</dbReference>
<protein>
    <recommendedName>
        <fullName evidence="1">Peptidase S1 domain-containing protein</fullName>
    </recommendedName>
</protein>
<dbReference type="AlphaFoldDB" id="A0A9P9YZ38"/>
<gene>
    <name evidence="2" type="ORF">M5D96_001690</name>
</gene>
<name>A0A9P9YZ38_9MUSC</name>
<dbReference type="InterPro" id="IPR001254">
    <property type="entry name" value="Trypsin_dom"/>
</dbReference>
<dbReference type="GO" id="GO:0004252">
    <property type="term" value="F:serine-type endopeptidase activity"/>
    <property type="evidence" value="ECO:0007669"/>
    <property type="project" value="InterPro"/>
</dbReference>
<dbReference type="InterPro" id="IPR043504">
    <property type="entry name" value="Peptidase_S1_PA_chymotrypsin"/>
</dbReference>
<keyword evidence="3" id="KW-1185">Reference proteome</keyword>
<evidence type="ECO:0000259" key="1">
    <source>
        <dbReference type="Pfam" id="PF00089"/>
    </source>
</evidence>
<organism evidence="2 3">
    <name type="scientific">Drosophila gunungcola</name>
    <name type="common">fruit fly</name>
    <dbReference type="NCBI Taxonomy" id="103775"/>
    <lineage>
        <taxon>Eukaryota</taxon>
        <taxon>Metazoa</taxon>
        <taxon>Ecdysozoa</taxon>
        <taxon>Arthropoda</taxon>
        <taxon>Hexapoda</taxon>
        <taxon>Insecta</taxon>
        <taxon>Pterygota</taxon>
        <taxon>Neoptera</taxon>
        <taxon>Endopterygota</taxon>
        <taxon>Diptera</taxon>
        <taxon>Brachycera</taxon>
        <taxon>Muscomorpha</taxon>
        <taxon>Ephydroidea</taxon>
        <taxon>Drosophilidae</taxon>
        <taxon>Drosophila</taxon>
        <taxon>Sophophora</taxon>
    </lineage>
</organism>
<proteinExistence type="predicted"/>
<dbReference type="Pfam" id="PF00089">
    <property type="entry name" value="Trypsin"/>
    <property type="match status" value="1"/>
</dbReference>
<evidence type="ECO:0000313" key="3">
    <source>
        <dbReference type="Proteomes" id="UP001059596"/>
    </source>
</evidence>
<feature type="domain" description="Peptidase S1" evidence="1">
    <location>
        <begin position="45"/>
        <end position="80"/>
    </location>
</feature>
<evidence type="ECO:0000313" key="2">
    <source>
        <dbReference type="EMBL" id="KAI8045508.1"/>
    </source>
</evidence>
<dbReference type="InterPro" id="IPR009003">
    <property type="entry name" value="Peptidase_S1_PA"/>
</dbReference>
<dbReference type="GO" id="GO:0006508">
    <property type="term" value="P:proteolysis"/>
    <property type="evidence" value="ECO:0007669"/>
    <property type="project" value="InterPro"/>
</dbReference>
<dbReference type="Proteomes" id="UP001059596">
    <property type="component" value="Chromosome 3R"/>
</dbReference>
<dbReference type="SUPFAM" id="SSF50494">
    <property type="entry name" value="Trypsin-like serine proteases"/>
    <property type="match status" value="1"/>
</dbReference>
<sequence length="87" mass="9735">LICCPIQKTGAQSANSNINQYDLWGLRFLQSVKNCGNKITTRLSGGQKARPGEFPWMALLKYEKYPNGMLLCGGSLIRLQCVWESII</sequence>
<comment type="caution">
    <text evidence="2">The sequence shown here is derived from an EMBL/GenBank/DDBJ whole genome shotgun (WGS) entry which is preliminary data.</text>
</comment>